<proteinExistence type="predicted"/>
<organism evidence="1 2">
    <name type="scientific">Pyrenophora teres f. teres</name>
    <dbReference type="NCBI Taxonomy" id="97479"/>
    <lineage>
        <taxon>Eukaryota</taxon>
        <taxon>Fungi</taxon>
        <taxon>Dikarya</taxon>
        <taxon>Ascomycota</taxon>
        <taxon>Pezizomycotina</taxon>
        <taxon>Dothideomycetes</taxon>
        <taxon>Pleosporomycetidae</taxon>
        <taxon>Pleosporales</taxon>
        <taxon>Pleosporineae</taxon>
        <taxon>Pleosporaceae</taxon>
        <taxon>Pyrenophora</taxon>
    </lineage>
</organism>
<evidence type="ECO:0000313" key="2">
    <source>
        <dbReference type="Proteomes" id="UP000472372"/>
    </source>
</evidence>
<reference evidence="1" key="1">
    <citation type="submission" date="2021-02" db="EMBL/GenBank/DDBJ databases">
        <authorList>
            <person name="Syme A R."/>
            <person name="Syme A R."/>
            <person name="Moolhuijzen P."/>
        </authorList>
    </citation>
    <scope>NUCLEOTIDE SEQUENCE</scope>
    <source>
        <strain evidence="1">W1-1</strain>
    </source>
</reference>
<dbReference type="EMBL" id="HG992988">
    <property type="protein sequence ID" value="CAE7219005.1"/>
    <property type="molecule type" value="Genomic_DNA"/>
</dbReference>
<dbReference type="AlphaFoldDB" id="A0A6S6WL18"/>
<dbReference type="Proteomes" id="UP000472372">
    <property type="component" value="Chromosome 12"/>
</dbReference>
<evidence type="ECO:0000313" key="1">
    <source>
        <dbReference type="EMBL" id="CAE7219005.1"/>
    </source>
</evidence>
<sequence>MKTSTSIVALMGLFSMVLGGAVPRDTLVDALDGMSDNAFNALSTPCQQCSQIYKDCRRPCHYDYCKPICKEKACKSIVNGKDCSSLCHWYC</sequence>
<gene>
    <name evidence="1" type="ORF">PTTW11_11116</name>
</gene>
<accession>A0A6S6WL18</accession>
<name>A0A6S6WL18_9PLEO</name>
<protein>
    <submittedName>
        <fullName evidence="1">Uncharacterized protein</fullName>
    </submittedName>
</protein>